<feature type="transmembrane region" description="Helical" evidence="2">
    <location>
        <begin position="29"/>
        <end position="47"/>
    </location>
</feature>
<dbReference type="InterPro" id="IPR000045">
    <property type="entry name" value="Prepilin_IV_endopep_pep"/>
</dbReference>
<proteinExistence type="inferred from homology"/>
<feature type="domain" description="Prepilin type IV endopeptidase peptidase" evidence="3">
    <location>
        <begin position="11"/>
        <end position="113"/>
    </location>
</feature>
<dbReference type="Pfam" id="PF01478">
    <property type="entry name" value="Peptidase_A24"/>
    <property type="match status" value="1"/>
</dbReference>
<feature type="transmembrane region" description="Helical" evidence="2">
    <location>
        <begin position="95"/>
        <end position="117"/>
    </location>
</feature>
<evidence type="ECO:0000313" key="4">
    <source>
        <dbReference type="EMBL" id="APW59833.1"/>
    </source>
</evidence>
<evidence type="ECO:0000313" key="5">
    <source>
        <dbReference type="Proteomes" id="UP000186309"/>
    </source>
</evidence>
<sequence>MTDIPLAVAWLVTIVLIEAAIIDGRQLRVPNWLTFHFAAAGLAYAAWSGGRESLIWSLEGAGVGLLTLLPLYAIGGMGAGDVKLMAGLGAWMGPAITLGAFVATAITGGVISLAMIVMSGEAARHWATFQMLGREILVVRDPSTLAMRAAERKPTMMLLPYAIPIAVGSISYFIWLGLLS</sequence>
<dbReference type="GO" id="GO:0005886">
    <property type="term" value="C:plasma membrane"/>
    <property type="evidence" value="ECO:0007669"/>
    <property type="project" value="TreeGrafter"/>
</dbReference>
<dbReference type="EMBL" id="CP019082">
    <property type="protein sequence ID" value="APW59833.1"/>
    <property type="molecule type" value="Genomic_DNA"/>
</dbReference>
<dbReference type="KEGG" id="pbor:BSF38_01291"/>
<dbReference type="PANTHER" id="PTHR30487:SF0">
    <property type="entry name" value="PREPILIN LEADER PEPTIDASE_N-METHYLTRANSFERASE-RELATED"/>
    <property type="match status" value="1"/>
</dbReference>
<dbReference type="STRING" id="1387353.BSF38_01291"/>
<evidence type="ECO:0000259" key="3">
    <source>
        <dbReference type="Pfam" id="PF01478"/>
    </source>
</evidence>
<keyword evidence="2" id="KW-1133">Transmembrane helix</keyword>
<dbReference type="PANTHER" id="PTHR30487">
    <property type="entry name" value="TYPE 4 PREPILIN-LIKE PROTEINS LEADER PEPTIDE-PROCESSING ENZYME"/>
    <property type="match status" value="1"/>
</dbReference>
<comment type="similarity">
    <text evidence="1">Belongs to the peptidase A24 family.</text>
</comment>
<evidence type="ECO:0000256" key="1">
    <source>
        <dbReference type="ARBA" id="ARBA00005801"/>
    </source>
</evidence>
<dbReference type="RefSeq" id="WP_076344056.1">
    <property type="nucleotide sequence ID" value="NZ_CP019082.1"/>
</dbReference>
<accession>A0A1U7CLS8</accession>
<organism evidence="4 5">
    <name type="scientific">Paludisphaera borealis</name>
    <dbReference type="NCBI Taxonomy" id="1387353"/>
    <lineage>
        <taxon>Bacteria</taxon>
        <taxon>Pseudomonadati</taxon>
        <taxon>Planctomycetota</taxon>
        <taxon>Planctomycetia</taxon>
        <taxon>Isosphaerales</taxon>
        <taxon>Isosphaeraceae</taxon>
        <taxon>Paludisphaera</taxon>
    </lineage>
</organism>
<feature type="transmembrane region" description="Helical" evidence="2">
    <location>
        <begin position="158"/>
        <end position="178"/>
    </location>
</feature>
<evidence type="ECO:0000256" key="2">
    <source>
        <dbReference type="SAM" id="Phobius"/>
    </source>
</evidence>
<feature type="transmembrane region" description="Helical" evidence="2">
    <location>
        <begin position="54"/>
        <end position="75"/>
    </location>
</feature>
<dbReference type="GO" id="GO:0004190">
    <property type="term" value="F:aspartic-type endopeptidase activity"/>
    <property type="evidence" value="ECO:0007669"/>
    <property type="project" value="InterPro"/>
</dbReference>
<name>A0A1U7CLS8_9BACT</name>
<keyword evidence="5" id="KW-1185">Reference proteome</keyword>
<keyword evidence="2" id="KW-0812">Transmembrane</keyword>
<gene>
    <name evidence="4" type="ORF">BSF38_01291</name>
</gene>
<protein>
    <recommendedName>
        <fullName evidence="3">Prepilin type IV endopeptidase peptidase domain-containing protein</fullName>
    </recommendedName>
</protein>
<dbReference type="AlphaFoldDB" id="A0A1U7CLS8"/>
<reference evidence="5" key="1">
    <citation type="submission" date="2016-12" db="EMBL/GenBank/DDBJ databases">
        <title>Comparative genomics of four Isosphaeraceae planctomycetes: a common pool of plasmids and glycoside hydrolase genes.</title>
        <authorList>
            <person name="Ivanova A."/>
        </authorList>
    </citation>
    <scope>NUCLEOTIDE SEQUENCE [LARGE SCALE GENOMIC DNA]</scope>
    <source>
        <strain evidence="5">PX4</strain>
    </source>
</reference>
<dbReference type="Proteomes" id="UP000186309">
    <property type="component" value="Chromosome"/>
</dbReference>
<dbReference type="Gene3D" id="1.20.120.1220">
    <property type="match status" value="1"/>
</dbReference>
<dbReference type="InterPro" id="IPR050882">
    <property type="entry name" value="Prepilin_peptidase/N-MTase"/>
</dbReference>
<keyword evidence="2" id="KW-0472">Membrane</keyword>
<dbReference type="OrthoDB" id="5508079at2"/>
<dbReference type="GO" id="GO:0006465">
    <property type="term" value="P:signal peptide processing"/>
    <property type="evidence" value="ECO:0007669"/>
    <property type="project" value="TreeGrafter"/>
</dbReference>